<dbReference type="AlphaFoldDB" id="E2ZEL1"/>
<gene>
    <name evidence="1" type="ORF">HMPREF9436_00088</name>
</gene>
<proteinExistence type="predicted"/>
<organism evidence="1 2">
    <name type="scientific">Faecalibacterium cf. prausnitzii KLE1255</name>
    <dbReference type="NCBI Taxonomy" id="748224"/>
    <lineage>
        <taxon>Bacteria</taxon>
        <taxon>Bacillati</taxon>
        <taxon>Bacillota</taxon>
        <taxon>Clostridia</taxon>
        <taxon>Eubacteriales</taxon>
        <taxon>Oscillospiraceae</taxon>
        <taxon>Faecalibacterium</taxon>
    </lineage>
</organism>
<evidence type="ECO:0000313" key="1">
    <source>
        <dbReference type="EMBL" id="EFQ08383.1"/>
    </source>
</evidence>
<dbReference type="HOGENOM" id="CLU_3310025_0_0_9"/>
<evidence type="ECO:0000313" key="2">
    <source>
        <dbReference type="Proteomes" id="UP000006028"/>
    </source>
</evidence>
<dbReference type="BioCyc" id="FCF748224-HMP:GTSS-3073-MONOMER"/>
<reference evidence="1 2" key="1">
    <citation type="submission" date="2010-08" db="EMBL/GenBank/DDBJ databases">
        <authorList>
            <person name="Weinstock G."/>
            <person name="Sodergren E."/>
            <person name="Clifton S."/>
            <person name="Fulton L."/>
            <person name="Fulton B."/>
            <person name="Courtney L."/>
            <person name="Fronick C."/>
            <person name="Harrison M."/>
            <person name="Strong C."/>
            <person name="Farmer C."/>
            <person name="Delahaunty K."/>
            <person name="Markovic C."/>
            <person name="Hall O."/>
            <person name="Minx P."/>
            <person name="Tomlinson C."/>
            <person name="Mitreva M."/>
            <person name="Hou S."/>
            <person name="Chen J."/>
            <person name="Wollam A."/>
            <person name="Pepin K.H."/>
            <person name="Johnson M."/>
            <person name="Bhonagiri V."/>
            <person name="Zhang X."/>
            <person name="Suruliraj S."/>
            <person name="Warren W."/>
            <person name="Chinwalla A."/>
            <person name="Mardis E.R."/>
            <person name="Wilson R.K."/>
        </authorList>
    </citation>
    <scope>NUCLEOTIDE SEQUENCE [LARGE SCALE GENOMIC DNA]</scope>
    <source>
        <strain evidence="1 2">KLE1255</strain>
    </source>
</reference>
<name>E2ZEL1_9FIRM</name>
<dbReference type="STRING" id="748224.HMPREF9436_00088"/>
<protein>
    <submittedName>
        <fullName evidence="1">Uncharacterized protein</fullName>
    </submittedName>
</protein>
<dbReference type="Proteomes" id="UP000006028">
    <property type="component" value="Unassembled WGS sequence"/>
</dbReference>
<dbReference type="EMBL" id="AECU01000013">
    <property type="protein sequence ID" value="EFQ08383.1"/>
    <property type="molecule type" value="Genomic_DNA"/>
</dbReference>
<comment type="caution">
    <text evidence="1">The sequence shown here is derived from an EMBL/GenBank/DDBJ whole genome shotgun (WGS) entry which is preliminary data.</text>
</comment>
<sequence length="39" mass="4096">MYEQKGGNGVHKGGFQSRVQAGGGCSVQFLHHLLPSPDA</sequence>
<accession>E2ZEL1</accession>